<gene>
    <name evidence="2" type="ORF">SAMN02745823_02249</name>
</gene>
<dbReference type="STRING" id="1123282.SAMN02745823_02249"/>
<sequence length="386" mass="41173">MQMPLALKGILLIFVLCVVVRVISALGAGSAPKDYMADLASNKNIVEAILDFELGSAGKADNSVALTSVVLDPSIFGDDAREADVPEDVSPTTPDASPDASPSGTGADGGQATPSGAATQNPPSASPSSTPNVITQPAKETSADVIALNNKAGYSVDTAALLKQPLKLTLSSKDPSVLIIHTHSSEAYMRSGQDQYEESDPFRTQDKSQSIIRVGAELAEAFEKAGIKVIHDTGVYDYPSYEGAYNRSYDAIQSYLKKYPSIKMVIDMHRDAIEAADGSVYRTVASIGDTKCSQVLMVIGTDASGLKHPNWKENFKLALHIQQEMNTLYPTLAKPIELSQFRYNQQATLGSMIVEIGCTGNTLQESLTSVRYFADAASKVLLGLTK</sequence>
<evidence type="ECO:0000313" key="2">
    <source>
        <dbReference type="EMBL" id="SHI07333.1"/>
    </source>
</evidence>
<evidence type="ECO:0000313" key="3">
    <source>
        <dbReference type="Proteomes" id="UP000183995"/>
    </source>
</evidence>
<feature type="region of interest" description="Disordered" evidence="1">
    <location>
        <begin position="80"/>
        <end position="135"/>
    </location>
</feature>
<dbReference type="InterPro" id="IPR010897">
    <property type="entry name" value="Spore_II_P"/>
</dbReference>
<protein>
    <submittedName>
        <fullName evidence="2">Stage II sporulation protein P</fullName>
    </submittedName>
</protein>
<dbReference type="AlphaFoldDB" id="A0A1M5Y771"/>
<keyword evidence="3" id="KW-1185">Reference proteome</keyword>
<organism evidence="2 3">
    <name type="scientific">Sporobacter termitidis DSM 10068</name>
    <dbReference type="NCBI Taxonomy" id="1123282"/>
    <lineage>
        <taxon>Bacteria</taxon>
        <taxon>Bacillati</taxon>
        <taxon>Bacillota</taxon>
        <taxon>Clostridia</taxon>
        <taxon>Eubacteriales</taxon>
        <taxon>Oscillospiraceae</taxon>
        <taxon>Sporobacter</taxon>
    </lineage>
</organism>
<dbReference type="Proteomes" id="UP000183995">
    <property type="component" value="Unassembled WGS sequence"/>
</dbReference>
<reference evidence="2 3" key="1">
    <citation type="submission" date="2016-11" db="EMBL/GenBank/DDBJ databases">
        <authorList>
            <person name="Jaros S."/>
            <person name="Januszkiewicz K."/>
            <person name="Wedrychowicz H."/>
        </authorList>
    </citation>
    <scope>NUCLEOTIDE SEQUENCE [LARGE SCALE GENOMIC DNA]</scope>
    <source>
        <strain evidence="2 3">DSM 10068</strain>
    </source>
</reference>
<accession>A0A1M5Y771</accession>
<feature type="compositionally biased region" description="Low complexity" evidence="1">
    <location>
        <begin position="117"/>
        <end position="132"/>
    </location>
</feature>
<evidence type="ECO:0000256" key="1">
    <source>
        <dbReference type="SAM" id="MobiDB-lite"/>
    </source>
</evidence>
<proteinExistence type="predicted"/>
<dbReference type="RefSeq" id="WP_073078932.1">
    <property type="nucleotide sequence ID" value="NZ_FQXV01000007.1"/>
</dbReference>
<name>A0A1M5Y771_9FIRM</name>
<dbReference type="NCBIfam" id="TIGR02867">
    <property type="entry name" value="spore_II_P"/>
    <property type="match status" value="1"/>
</dbReference>
<dbReference type="Pfam" id="PF07454">
    <property type="entry name" value="SpoIIP"/>
    <property type="match status" value="1"/>
</dbReference>
<feature type="compositionally biased region" description="Polar residues" evidence="1">
    <location>
        <begin position="90"/>
        <end position="104"/>
    </location>
</feature>
<dbReference type="EMBL" id="FQXV01000007">
    <property type="protein sequence ID" value="SHI07333.1"/>
    <property type="molecule type" value="Genomic_DNA"/>
</dbReference>